<proteinExistence type="predicted"/>
<keyword evidence="2" id="KW-1185">Reference proteome</keyword>
<dbReference type="Proteomes" id="UP001595834">
    <property type="component" value="Unassembled WGS sequence"/>
</dbReference>
<dbReference type="EMBL" id="JBHSIZ010000018">
    <property type="protein sequence ID" value="MFC4958365.1"/>
    <property type="molecule type" value="Genomic_DNA"/>
</dbReference>
<comment type="caution">
    <text evidence="1">The sequence shown here is derived from an EMBL/GenBank/DDBJ whole genome shotgun (WGS) entry which is preliminary data.</text>
</comment>
<evidence type="ECO:0000313" key="1">
    <source>
        <dbReference type="EMBL" id="MFC4958365.1"/>
    </source>
</evidence>
<reference evidence="2" key="1">
    <citation type="journal article" date="2019" name="Int. J. Syst. Evol. Microbiol.">
        <title>The Global Catalogue of Microorganisms (GCM) 10K type strain sequencing project: providing services to taxonomists for standard genome sequencing and annotation.</title>
        <authorList>
            <consortium name="The Broad Institute Genomics Platform"/>
            <consortium name="The Broad Institute Genome Sequencing Center for Infectious Disease"/>
            <person name="Wu L."/>
            <person name="Ma J."/>
        </authorList>
    </citation>
    <scope>NUCLEOTIDE SEQUENCE [LARGE SCALE GENOMIC DNA]</scope>
    <source>
        <strain evidence="2">CCM 7224</strain>
    </source>
</reference>
<protein>
    <submittedName>
        <fullName evidence="1">Helix-turn-helix domain-containing protein</fullName>
    </submittedName>
</protein>
<gene>
    <name evidence="1" type="ORF">ACFPFX_18945</name>
</gene>
<accession>A0ABV9USQ1</accession>
<dbReference type="Pfam" id="PF13384">
    <property type="entry name" value="HTH_23"/>
    <property type="match status" value="1"/>
</dbReference>
<organism evidence="1 2">
    <name type="scientific">Streptomyces mauvecolor</name>
    <dbReference type="NCBI Taxonomy" id="58345"/>
    <lineage>
        <taxon>Bacteria</taxon>
        <taxon>Bacillati</taxon>
        <taxon>Actinomycetota</taxon>
        <taxon>Actinomycetes</taxon>
        <taxon>Kitasatosporales</taxon>
        <taxon>Streptomycetaceae</taxon>
        <taxon>Streptomyces</taxon>
    </lineage>
</organism>
<dbReference type="SUPFAM" id="SSF46689">
    <property type="entry name" value="Homeodomain-like"/>
    <property type="match status" value="1"/>
</dbReference>
<evidence type="ECO:0000313" key="2">
    <source>
        <dbReference type="Proteomes" id="UP001595834"/>
    </source>
</evidence>
<sequence length="77" mass="8415">MGYADVGGLTPVARQRREAVRVQAAELFAQRVKPPEVAQRLRVSVKSAYQWQQLWRQGGSAALVSRGPTPVVRALSG</sequence>
<dbReference type="RefSeq" id="WP_381227232.1">
    <property type="nucleotide sequence ID" value="NZ_JBHSIZ010000018.1"/>
</dbReference>
<dbReference type="InterPro" id="IPR009057">
    <property type="entry name" value="Homeodomain-like_sf"/>
</dbReference>
<name>A0ABV9USQ1_9ACTN</name>